<evidence type="ECO:0000313" key="4">
    <source>
        <dbReference type="RefSeq" id="XP_010247591.1"/>
    </source>
</evidence>
<dbReference type="FunCoup" id="A0A1U7Z351">
    <property type="interactions" value="1299"/>
</dbReference>
<dbReference type="OMA" id="MARVYCV"/>
<dbReference type="AlphaFoldDB" id="A0A1U7Z351"/>
<keyword evidence="2" id="KW-1133">Transmembrane helix</keyword>
<reference evidence="4" key="1">
    <citation type="submission" date="2025-08" db="UniProtKB">
        <authorList>
            <consortium name="RefSeq"/>
        </authorList>
    </citation>
    <scope>IDENTIFICATION</scope>
</reference>
<evidence type="ECO:0000256" key="2">
    <source>
        <dbReference type="SAM" id="Phobius"/>
    </source>
</evidence>
<dbReference type="PANTHER" id="PTHR36042:SF1">
    <property type="entry name" value="OS05G0490900 PROTEIN"/>
    <property type="match status" value="1"/>
</dbReference>
<dbReference type="RefSeq" id="XP_010247591.1">
    <property type="nucleotide sequence ID" value="XM_010249289.2"/>
</dbReference>
<evidence type="ECO:0000256" key="1">
    <source>
        <dbReference type="SAM" id="MobiDB-lite"/>
    </source>
</evidence>
<feature type="transmembrane region" description="Helical" evidence="2">
    <location>
        <begin position="150"/>
        <end position="169"/>
    </location>
</feature>
<keyword evidence="2" id="KW-0472">Membrane</keyword>
<evidence type="ECO:0000313" key="3">
    <source>
        <dbReference type="Proteomes" id="UP000189703"/>
    </source>
</evidence>
<dbReference type="GeneID" id="104590574"/>
<dbReference type="KEGG" id="nnu:104590574"/>
<proteinExistence type="predicted"/>
<dbReference type="eggNOG" id="ENOG502S047">
    <property type="taxonomic scope" value="Eukaryota"/>
</dbReference>
<keyword evidence="3" id="KW-1185">Reference proteome</keyword>
<dbReference type="OrthoDB" id="2013891at2759"/>
<protein>
    <submittedName>
        <fullName evidence="4">Uncharacterized protein LOC104590574 isoform X1</fullName>
    </submittedName>
</protein>
<feature type="transmembrane region" description="Helical" evidence="2">
    <location>
        <begin position="111"/>
        <end position="130"/>
    </location>
</feature>
<dbReference type="PANTHER" id="PTHR36042">
    <property type="entry name" value="OS05G0490900 PROTEIN"/>
    <property type="match status" value="1"/>
</dbReference>
<feature type="region of interest" description="Disordered" evidence="1">
    <location>
        <begin position="73"/>
        <end position="95"/>
    </location>
</feature>
<keyword evidence="2" id="KW-0812">Transmembrane</keyword>
<accession>A0A1U7Z351</accession>
<dbReference type="InParanoid" id="A0A1U7Z351"/>
<sequence length="189" mass="20769">MASASVPLCISNLSYSSRRCNPTFSKPSSVVNDKPLGLSIIFRVSKSHQNCETKKLSHRFVVLAITKDSAKSNDSEETIPSWAKPDSDVPPPWAQDEGKEIASQQSFEIPFYVYLLASTITAIAAIGSVFEYVNQKPVFGLLNSDSVFYAPLLGFFAFTGVPTSAFLWFKAVQAANKAAEEQDRRDGYL</sequence>
<name>A0A1U7Z351_NELNU</name>
<gene>
    <name evidence="4" type="primary">LOC104590574</name>
</gene>
<dbReference type="Proteomes" id="UP000189703">
    <property type="component" value="Unplaced"/>
</dbReference>
<organism evidence="3 4">
    <name type="scientific">Nelumbo nucifera</name>
    <name type="common">Sacred lotus</name>
    <dbReference type="NCBI Taxonomy" id="4432"/>
    <lineage>
        <taxon>Eukaryota</taxon>
        <taxon>Viridiplantae</taxon>
        <taxon>Streptophyta</taxon>
        <taxon>Embryophyta</taxon>
        <taxon>Tracheophyta</taxon>
        <taxon>Spermatophyta</taxon>
        <taxon>Magnoliopsida</taxon>
        <taxon>Proteales</taxon>
        <taxon>Nelumbonaceae</taxon>
        <taxon>Nelumbo</taxon>
    </lineage>
</organism>